<dbReference type="Proteomes" id="UP000663508">
    <property type="component" value="Chromosome"/>
</dbReference>
<evidence type="ECO:0000313" key="3">
    <source>
        <dbReference type="EMBL" id="BCM86280.1"/>
    </source>
</evidence>
<feature type="repeat" description="TPR" evidence="1">
    <location>
        <begin position="127"/>
        <end position="160"/>
    </location>
</feature>
<organism evidence="3 6">
    <name type="scientific">Methylobacterium indicum</name>
    <dbReference type="NCBI Taxonomy" id="1775910"/>
    <lineage>
        <taxon>Bacteria</taxon>
        <taxon>Pseudomonadati</taxon>
        <taxon>Pseudomonadota</taxon>
        <taxon>Alphaproteobacteria</taxon>
        <taxon>Hyphomicrobiales</taxon>
        <taxon>Methylobacteriaceae</taxon>
        <taxon>Methylobacterium</taxon>
    </lineage>
</organism>
<reference evidence="4 5" key="1">
    <citation type="submission" date="2014-11" db="EMBL/GenBank/DDBJ databases">
        <title>Comparative genomics of Methylobacterium species.</title>
        <authorList>
            <person name="Chaudhry V."/>
            <person name="Patil P.B."/>
        </authorList>
    </citation>
    <scope>NUCLEOTIDE SEQUENCE [LARGE SCALE GENOMIC DNA]</scope>
    <source>
        <strain evidence="4 5">SE3.6</strain>
    </source>
</reference>
<dbReference type="PROSITE" id="PS50005">
    <property type="entry name" value="TPR"/>
    <property type="match status" value="2"/>
</dbReference>
<dbReference type="Proteomes" id="UP000036471">
    <property type="component" value="Unassembled WGS sequence"/>
</dbReference>
<dbReference type="SUPFAM" id="SSF48452">
    <property type="entry name" value="TPR-like"/>
    <property type="match status" value="1"/>
</dbReference>
<dbReference type="RefSeq" id="WP_048427566.1">
    <property type="nucleotide sequence ID" value="NZ_AP024145.1"/>
</dbReference>
<dbReference type="InterPro" id="IPR019734">
    <property type="entry name" value="TPR_rpt"/>
</dbReference>
<dbReference type="EMBL" id="AP024145">
    <property type="protein sequence ID" value="BCM86280.1"/>
    <property type="molecule type" value="Genomic_DNA"/>
</dbReference>
<evidence type="ECO:0000313" key="6">
    <source>
        <dbReference type="Proteomes" id="UP000663508"/>
    </source>
</evidence>
<feature type="signal peptide" evidence="2">
    <location>
        <begin position="1"/>
        <end position="34"/>
    </location>
</feature>
<evidence type="ECO:0000256" key="1">
    <source>
        <dbReference type="PROSITE-ProRule" id="PRU00339"/>
    </source>
</evidence>
<dbReference type="EMBL" id="JTHG01000168">
    <property type="protein sequence ID" value="KMO20536.1"/>
    <property type="molecule type" value="Genomic_DNA"/>
</dbReference>
<feature type="chain" id="PRO_5044544285" evidence="2">
    <location>
        <begin position="35"/>
        <end position="213"/>
    </location>
</feature>
<dbReference type="InterPro" id="IPR011990">
    <property type="entry name" value="TPR-like_helical_dom_sf"/>
</dbReference>
<dbReference type="KEGG" id="mind:mvi_47410"/>
<name>A0A0J6RFQ7_9HYPH</name>
<sequence length="213" mass="23282">MRRPSLPIRMKAGLLGVPAFVVLAILPAAAPALAAPDGARRDAAKEASKEAPRPPVTLDDLYARLKAAKDDGEARGVAQLIERRLDRSGSDTVDLLASRAAEAMQAKDYPLAVELLDRVTVLEPGWAEGWSRRATAFFLLEDQASALADLHRTLSLEPRHFEAWAALAHIYMSNDDKTRALAAFRRAEAIYPRMGKVHDAIERLAPDVDGRDL</sequence>
<proteinExistence type="predicted"/>
<accession>A0A0J6RFQ7</accession>
<keyword evidence="1" id="KW-0802">TPR repeat</keyword>
<feature type="repeat" description="TPR" evidence="1">
    <location>
        <begin position="161"/>
        <end position="194"/>
    </location>
</feature>
<evidence type="ECO:0000313" key="5">
    <source>
        <dbReference type="Proteomes" id="UP000036471"/>
    </source>
</evidence>
<evidence type="ECO:0000313" key="4">
    <source>
        <dbReference type="EMBL" id="KMO20536.1"/>
    </source>
</evidence>
<dbReference type="AlphaFoldDB" id="A0A0J6RFQ7"/>
<gene>
    <name evidence="3" type="ORF">mvi_47410</name>
    <name evidence="4" type="ORF">QR79_18050</name>
</gene>
<evidence type="ECO:0000256" key="2">
    <source>
        <dbReference type="SAM" id="SignalP"/>
    </source>
</evidence>
<protein>
    <submittedName>
        <fullName evidence="3">Uncharacterized protein</fullName>
    </submittedName>
</protein>
<keyword evidence="2" id="KW-0732">Signal</keyword>
<reference evidence="3" key="2">
    <citation type="submission" date="2020-11" db="EMBL/GenBank/DDBJ databases">
        <title>Complete genome sequence of a novel pathogenic Methylobacterium strain isolated from rice in Vietnam.</title>
        <authorList>
            <person name="Lai K."/>
            <person name="Okazaki S."/>
            <person name="Higashi K."/>
            <person name="Mori H."/>
            <person name="Toyoda A."/>
            <person name="Kurokawa K."/>
        </authorList>
    </citation>
    <scope>NUCLEOTIDE SEQUENCE</scope>
    <source>
        <strain evidence="3">VL1</strain>
    </source>
</reference>
<accession>A0A147FKT4</accession>
<dbReference type="Gene3D" id="1.25.40.10">
    <property type="entry name" value="Tetratricopeptide repeat domain"/>
    <property type="match status" value="1"/>
</dbReference>
<dbReference type="SMART" id="SM00028">
    <property type="entry name" value="TPR"/>
    <property type="match status" value="3"/>
</dbReference>
<keyword evidence="5" id="KW-1185">Reference proteome</keyword>